<sequence>MTIFKKIKHCLSGGGDKSVELRLGPAEILVSDDNGVIPEQGGRVLTQVIILDAPKGQIECIYRPLQVRQDGGEWEDIKGM</sequence>
<dbReference type="EMBL" id="RSUZ01000049">
    <property type="protein sequence ID" value="MIV66150.1"/>
    <property type="molecule type" value="Genomic_DNA"/>
</dbReference>
<proteinExistence type="predicted"/>
<feature type="domain" description="Bacteriophage 933W L0121 tail fibre C-terminal" evidence="1">
    <location>
        <begin position="20"/>
        <end position="80"/>
    </location>
</feature>
<accession>A0A402XLA0</accession>
<dbReference type="Proteomes" id="UP000885414">
    <property type="component" value="Unassembled WGS sequence"/>
</dbReference>
<reference evidence="2" key="1">
    <citation type="submission" date="2018-07" db="EMBL/GenBank/DDBJ databases">
        <authorList>
            <consortium name="GenomeTrakr network: Whole genome sequencing for foodborne pathogen traceback"/>
        </authorList>
    </citation>
    <scope>NUCLEOTIDE SEQUENCE [LARGE SCALE GENOMIC DNA]</scope>
    <source>
        <strain evidence="2">FDA00010322</strain>
    </source>
</reference>
<evidence type="ECO:0000313" key="2">
    <source>
        <dbReference type="EMBL" id="MIV66150.1"/>
    </source>
</evidence>
<name>A0A402XLA0_SALER</name>
<dbReference type="InterPro" id="IPR009640">
    <property type="entry name" value="Phage_933W_L0121_C"/>
</dbReference>
<evidence type="ECO:0000259" key="1">
    <source>
        <dbReference type="Pfam" id="PF06820"/>
    </source>
</evidence>
<gene>
    <name evidence="2" type="ORF">BA086_24695</name>
</gene>
<organism evidence="2">
    <name type="scientific">Salmonella enterica</name>
    <name type="common">Salmonella choleraesuis</name>
    <dbReference type="NCBI Taxonomy" id="28901"/>
    <lineage>
        <taxon>Bacteria</taxon>
        <taxon>Pseudomonadati</taxon>
        <taxon>Pseudomonadota</taxon>
        <taxon>Gammaproteobacteria</taxon>
        <taxon>Enterobacterales</taxon>
        <taxon>Enterobacteriaceae</taxon>
        <taxon>Salmonella</taxon>
    </lineage>
</organism>
<dbReference type="Pfam" id="PF06820">
    <property type="entry name" value="Phage_fiber_C"/>
    <property type="match status" value="1"/>
</dbReference>
<protein>
    <recommendedName>
        <fullName evidence="1">Bacteriophage 933W L0121 tail fibre C-terminal domain-containing protein</fullName>
    </recommendedName>
</protein>
<dbReference type="AlphaFoldDB" id="A0A402XLA0"/>
<comment type="caution">
    <text evidence="2">The sequence shown here is derived from an EMBL/GenBank/DDBJ whole genome shotgun (WGS) entry which is preliminary data.</text>
</comment>